<dbReference type="Pfam" id="PF06966">
    <property type="entry name" value="DUF1295"/>
    <property type="match status" value="1"/>
</dbReference>
<dbReference type="Proteomes" id="UP001165289">
    <property type="component" value="Unassembled WGS sequence"/>
</dbReference>
<gene>
    <name evidence="2" type="ORF">LOD99_9584</name>
</gene>
<dbReference type="InterPro" id="IPR010721">
    <property type="entry name" value="UstE-like"/>
</dbReference>
<dbReference type="Gene3D" id="1.20.120.1630">
    <property type="match status" value="1"/>
</dbReference>
<dbReference type="PANTHER" id="PTHR32251:SF17">
    <property type="entry name" value="STEROID 5-ALPHA REDUCTASE C-TERMINAL DOMAIN-CONTAINING PROTEIN"/>
    <property type="match status" value="1"/>
</dbReference>
<name>A0AAV7KKN2_9METZ</name>
<protein>
    <submittedName>
        <fullName evidence="2">Steroid reductase</fullName>
    </submittedName>
</protein>
<dbReference type="EMBL" id="JAKMXF010000001">
    <property type="protein sequence ID" value="KAI6661997.1"/>
    <property type="molecule type" value="Genomic_DNA"/>
</dbReference>
<evidence type="ECO:0000313" key="3">
    <source>
        <dbReference type="Proteomes" id="UP001165289"/>
    </source>
</evidence>
<evidence type="ECO:0000313" key="2">
    <source>
        <dbReference type="EMBL" id="KAI6661997.1"/>
    </source>
</evidence>
<keyword evidence="1" id="KW-0812">Transmembrane</keyword>
<reference evidence="2 3" key="1">
    <citation type="journal article" date="2023" name="BMC Biol.">
        <title>The compact genome of the sponge Oopsacas minuta (Hexactinellida) is lacking key metazoan core genes.</title>
        <authorList>
            <person name="Santini S."/>
            <person name="Schenkelaars Q."/>
            <person name="Jourda C."/>
            <person name="Duchesne M."/>
            <person name="Belahbib H."/>
            <person name="Rocher C."/>
            <person name="Selva M."/>
            <person name="Riesgo A."/>
            <person name="Vervoort M."/>
            <person name="Leys S.P."/>
            <person name="Kodjabachian L."/>
            <person name="Le Bivic A."/>
            <person name="Borchiellini C."/>
            <person name="Claverie J.M."/>
            <person name="Renard E."/>
        </authorList>
    </citation>
    <scope>NUCLEOTIDE SEQUENCE [LARGE SCALE GENOMIC DNA]</scope>
    <source>
        <strain evidence="2">SPO-2</strain>
    </source>
</reference>
<proteinExistence type="predicted"/>
<sequence length="242" mass="27384">MNLDIHQVLPLLAKIDPGLTKEFLLSSSIPLIVCSSGLISTFNVYEHGFPLSLAILPIYNTISAWKSGTVLSTPVLLYNSTMMFHGIILSSYMYYRKNKTFLEHLNTHIVETRGDGSSPTGVLGLSLIALGSVLQATADHQKKRHKYIHGPYSYCKDGVYKLCRHPNYLGEILYHLGVLISGYSLFPSISRWLLVGIIPLCFVPMMFFVTYDMSEKQAAKYERESTYKDYQASVKRLIPYVW</sequence>
<organism evidence="2 3">
    <name type="scientific">Oopsacas minuta</name>
    <dbReference type="NCBI Taxonomy" id="111878"/>
    <lineage>
        <taxon>Eukaryota</taxon>
        <taxon>Metazoa</taxon>
        <taxon>Porifera</taxon>
        <taxon>Hexactinellida</taxon>
        <taxon>Hexasterophora</taxon>
        <taxon>Lyssacinosida</taxon>
        <taxon>Leucopsacidae</taxon>
        <taxon>Oopsacas</taxon>
    </lineage>
</organism>
<accession>A0AAV7KKN2</accession>
<feature type="transmembrane region" description="Helical" evidence="1">
    <location>
        <begin position="192"/>
        <end position="211"/>
    </location>
</feature>
<feature type="transmembrane region" description="Helical" evidence="1">
    <location>
        <begin position="23"/>
        <end position="45"/>
    </location>
</feature>
<keyword evidence="1" id="KW-1133">Transmembrane helix</keyword>
<dbReference type="GO" id="GO:0016020">
    <property type="term" value="C:membrane"/>
    <property type="evidence" value="ECO:0007669"/>
    <property type="project" value="TreeGrafter"/>
</dbReference>
<dbReference type="PROSITE" id="PS50244">
    <property type="entry name" value="S5A_REDUCTASE"/>
    <property type="match status" value="1"/>
</dbReference>
<dbReference type="PANTHER" id="PTHR32251">
    <property type="entry name" value="3-OXO-5-ALPHA-STEROID 4-DEHYDROGENASE"/>
    <property type="match status" value="1"/>
</dbReference>
<evidence type="ECO:0000256" key="1">
    <source>
        <dbReference type="SAM" id="Phobius"/>
    </source>
</evidence>
<keyword evidence="1" id="KW-0472">Membrane</keyword>
<comment type="caution">
    <text evidence="2">The sequence shown here is derived from an EMBL/GenBank/DDBJ whole genome shotgun (WGS) entry which is preliminary data.</text>
</comment>
<feature type="transmembrane region" description="Helical" evidence="1">
    <location>
        <begin position="75"/>
        <end position="95"/>
    </location>
</feature>
<dbReference type="AlphaFoldDB" id="A0AAV7KKN2"/>
<keyword evidence="3" id="KW-1185">Reference proteome</keyword>